<dbReference type="PROSITE" id="PS50966">
    <property type="entry name" value="ZF_SWIM"/>
    <property type="match status" value="1"/>
</dbReference>
<protein>
    <recommendedName>
        <fullName evidence="2">SWIM-type domain-containing protein</fullName>
    </recommendedName>
</protein>
<proteinExistence type="predicted"/>
<dbReference type="STRING" id="314608.KT99_01449"/>
<dbReference type="PANTHER" id="PTHR38133">
    <property type="entry name" value="SLR1429 PROTEIN"/>
    <property type="match status" value="1"/>
</dbReference>
<dbReference type="AlphaFoldDB" id="A9DFQ6"/>
<dbReference type="Pfam" id="PF04434">
    <property type="entry name" value="SWIM"/>
    <property type="match status" value="1"/>
</dbReference>
<keyword evidence="1" id="KW-0862">Zinc</keyword>
<organism evidence="3 4">
    <name type="scientific">Shewanella benthica KT99</name>
    <dbReference type="NCBI Taxonomy" id="314608"/>
    <lineage>
        <taxon>Bacteria</taxon>
        <taxon>Pseudomonadati</taxon>
        <taxon>Pseudomonadota</taxon>
        <taxon>Gammaproteobacteria</taxon>
        <taxon>Alteromonadales</taxon>
        <taxon>Shewanellaceae</taxon>
        <taxon>Shewanella</taxon>
    </lineage>
</organism>
<dbReference type="EMBL" id="ABIC01000030">
    <property type="protein sequence ID" value="EDP99841.1"/>
    <property type="molecule type" value="Genomic_DNA"/>
</dbReference>
<name>A9DFQ6_9GAMM</name>
<evidence type="ECO:0000259" key="2">
    <source>
        <dbReference type="PROSITE" id="PS50966"/>
    </source>
</evidence>
<reference evidence="3 4" key="1">
    <citation type="submission" date="2007-10" db="EMBL/GenBank/DDBJ databases">
        <authorList>
            <person name="Yayanos A."/>
            <person name="Ferriera S."/>
            <person name="Johnson J."/>
            <person name="Kravitz S."/>
            <person name="Halpern A."/>
            <person name="Remington K."/>
            <person name="Beeson K."/>
            <person name="Tran B."/>
            <person name="Rogers Y.-H."/>
            <person name="Friedman R."/>
            <person name="Venter J.C."/>
        </authorList>
    </citation>
    <scope>NUCLEOTIDE SEQUENCE [LARGE SCALE GENOMIC DNA]</scope>
    <source>
        <strain evidence="3 4">KT99</strain>
    </source>
</reference>
<evidence type="ECO:0000313" key="3">
    <source>
        <dbReference type="EMBL" id="EDP99841.1"/>
    </source>
</evidence>
<sequence>MPTQKTWWGNAFIDSLEAFIDSGRLQRGRAYRTDSRMLKFDIKANRIEASIRGNINPYFGITKEPRYRVSLAFETISAKQWQTIIAKLCDNPGWISKLMLNEMPENIENAFGQSHFLPESYRDIKASCSCPDDANPCKHIAGVYYRLANILDRDPMLLFQLRGLPPVNLHKALQKTELGQVFSEHISTADKVEIEYQDHRYSEFNITARGDSANQTKAINQAQYWTMTDWLLPQKDEAITEINASLIKKQGDYPEFWTRSNSFIDAMEEIYSTTKRKNKKTLSSGS</sequence>
<dbReference type="Proteomes" id="UP000005839">
    <property type="component" value="Unassembled WGS sequence"/>
</dbReference>
<dbReference type="RefSeq" id="WP_005501053.1">
    <property type="nucleotide sequence ID" value="NZ_ABIC01000030.1"/>
</dbReference>
<feature type="domain" description="SWIM-type" evidence="2">
    <location>
        <begin position="113"/>
        <end position="148"/>
    </location>
</feature>
<dbReference type="PANTHER" id="PTHR38133:SF1">
    <property type="entry name" value="SLR1429 PROTEIN"/>
    <property type="match status" value="1"/>
</dbReference>
<gene>
    <name evidence="3" type="ORF">KT99_01449</name>
</gene>
<accession>A9DFQ6</accession>
<dbReference type="InterPro" id="IPR007527">
    <property type="entry name" value="Znf_SWIM"/>
</dbReference>
<keyword evidence="1" id="KW-0863">Zinc-finger</keyword>
<keyword evidence="1" id="KW-0479">Metal-binding</keyword>
<evidence type="ECO:0000256" key="1">
    <source>
        <dbReference type="PROSITE-ProRule" id="PRU00325"/>
    </source>
</evidence>
<comment type="caution">
    <text evidence="3">The sequence shown here is derived from an EMBL/GenBank/DDBJ whole genome shotgun (WGS) entry which is preliminary data.</text>
</comment>
<evidence type="ECO:0000313" key="4">
    <source>
        <dbReference type="Proteomes" id="UP000005839"/>
    </source>
</evidence>
<dbReference type="GO" id="GO:0008270">
    <property type="term" value="F:zinc ion binding"/>
    <property type="evidence" value="ECO:0007669"/>
    <property type="project" value="UniProtKB-KW"/>
</dbReference>
<keyword evidence="4" id="KW-1185">Reference proteome</keyword>